<sequence length="83" mass="9521">MIIFSETMEFEVEDVQQGWRSEIREGVGSWAIVEPSEQVYFEYGEDVDFAFLISSMNDDGELKLYLLQGDPDVGDRMVFASEP</sequence>
<name>A0A562V3S2_9ACTN</name>
<evidence type="ECO:0000313" key="2">
    <source>
        <dbReference type="Proteomes" id="UP000321617"/>
    </source>
</evidence>
<gene>
    <name evidence="1" type="ORF">LX16_3264</name>
</gene>
<comment type="caution">
    <text evidence="1">The sequence shown here is derived from an EMBL/GenBank/DDBJ whole genome shotgun (WGS) entry which is preliminary data.</text>
</comment>
<proteinExistence type="predicted"/>
<organism evidence="1 2">
    <name type="scientific">Stackebrandtia albiflava</name>
    <dbReference type="NCBI Taxonomy" id="406432"/>
    <lineage>
        <taxon>Bacteria</taxon>
        <taxon>Bacillati</taxon>
        <taxon>Actinomycetota</taxon>
        <taxon>Actinomycetes</taxon>
        <taxon>Glycomycetales</taxon>
        <taxon>Glycomycetaceae</taxon>
        <taxon>Stackebrandtia</taxon>
    </lineage>
</organism>
<reference evidence="1 2" key="1">
    <citation type="journal article" date="2013" name="Stand. Genomic Sci.">
        <title>Genomic Encyclopedia of Type Strains, Phase I: The one thousand microbial genomes (KMG-I) project.</title>
        <authorList>
            <person name="Kyrpides N.C."/>
            <person name="Woyke T."/>
            <person name="Eisen J.A."/>
            <person name="Garrity G."/>
            <person name="Lilburn T.G."/>
            <person name="Beck B.J."/>
            <person name="Whitman W.B."/>
            <person name="Hugenholtz P."/>
            <person name="Klenk H.P."/>
        </authorList>
    </citation>
    <scope>NUCLEOTIDE SEQUENCE [LARGE SCALE GENOMIC DNA]</scope>
    <source>
        <strain evidence="1 2">DSM 45044</strain>
    </source>
</reference>
<dbReference type="EMBL" id="VLLL01000006">
    <property type="protein sequence ID" value="TWJ12505.1"/>
    <property type="molecule type" value="Genomic_DNA"/>
</dbReference>
<keyword evidence="2" id="KW-1185">Reference proteome</keyword>
<dbReference type="AlphaFoldDB" id="A0A562V3S2"/>
<dbReference type="Proteomes" id="UP000321617">
    <property type="component" value="Unassembled WGS sequence"/>
</dbReference>
<accession>A0A562V3S2</accession>
<protein>
    <submittedName>
        <fullName evidence="1">Uncharacterized protein</fullName>
    </submittedName>
</protein>
<evidence type="ECO:0000313" key="1">
    <source>
        <dbReference type="EMBL" id="TWJ12505.1"/>
    </source>
</evidence>